<reference evidence="8 9" key="1">
    <citation type="journal article" date="2015" name="Fungal Genet. Biol.">
        <title>Evolution of novel wood decay mechanisms in Agaricales revealed by the genome sequences of Fistulina hepatica and Cylindrobasidium torrendii.</title>
        <authorList>
            <person name="Floudas D."/>
            <person name="Held B.W."/>
            <person name="Riley R."/>
            <person name="Nagy L.G."/>
            <person name="Koehler G."/>
            <person name="Ransdell A.S."/>
            <person name="Younus H."/>
            <person name="Chow J."/>
            <person name="Chiniquy J."/>
            <person name="Lipzen A."/>
            <person name="Tritt A."/>
            <person name="Sun H."/>
            <person name="Haridas S."/>
            <person name="LaButti K."/>
            <person name="Ohm R.A."/>
            <person name="Kues U."/>
            <person name="Blanchette R.A."/>
            <person name="Grigoriev I.V."/>
            <person name="Minto R.E."/>
            <person name="Hibbett D.S."/>
        </authorList>
    </citation>
    <scope>NUCLEOTIDE SEQUENCE [LARGE SCALE GENOMIC DNA]</scope>
    <source>
        <strain evidence="8 9">ATCC 64428</strain>
    </source>
</reference>
<dbReference type="AlphaFoldDB" id="A0A0D7ADN1"/>
<keyword evidence="3" id="KW-0507">mRNA processing</keyword>
<dbReference type="EMBL" id="KN881832">
    <property type="protein sequence ID" value="KIY48514.1"/>
    <property type="molecule type" value="Genomic_DNA"/>
</dbReference>
<evidence type="ECO:0000256" key="5">
    <source>
        <dbReference type="ARBA" id="ARBA00022840"/>
    </source>
</evidence>
<keyword evidence="5" id="KW-0067">ATP-binding</keyword>
<dbReference type="Gene3D" id="1.20.5.5160">
    <property type="match status" value="1"/>
</dbReference>
<feature type="domain" description="Protein kinase" evidence="7">
    <location>
        <begin position="22"/>
        <end position="288"/>
    </location>
</feature>
<dbReference type="FunFam" id="1.10.287.3700:FF:000001">
    <property type="entry name" value="PAN2-PAN3 deadenylation complex subunit PAN3"/>
    <property type="match status" value="1"/>
</dbReference>
<dbReference type="OrthoDB" id="204958at2759"/>
<keyword evidence="6" id="KW-0175">Coiled coil</keyword>
<dbReference type="InterPro" id="IPR011009">
    <property type="entry name" value="Kinase-like_dom_sf"/>
</dbReference>
<evidence type="ECO:0000313" key="8">
    <source>
        <dbReference type="EMBL" id="KIY48514.1"/>
    </source>
</evidence>
<evidence type="ECO:0000256" key="2">
    <source>
        <dbReference type="ARBA" id="ARBA00022490"/>
    </source>
</evidence>
<dbReference type="GO" id="GO:0031251">
    <property type="term" value="C:PAN complex"/>
    <property type="evidence" value="ECO:0007669"/>
    <property type="project" value="InterPro"/>
</dbReference>
<comment type="subcellular location">
    <subcellularLocation>
        <location evidence="1">Cytoplasm</location>
    </subcellularLocation>
</comment>
<evidence type="ECO:0000313" key="9">
    <source>
        <dbReference type="Proteomes" id="UP000054144"/>
    </source>
</evidence>
<keyword evidence="9" id="KW-1185">Reference proteome</keyword>
<protein>
    <recommendedName>
        <fullName evidence="7">Protein kinase domain-containing protein</fullName>
    </recommendedName>
</protein>
<name>A0A0D7ADN1_9AGAR</name>
<evidence type="ECO:0000256" key="6">
    <source>
        <dbReference type="ARBA" id="ARBA00023054"/>
    </source>
</evidence>
<organism evidence="8 9">
    <name type="scientific">Fistulina hepatica ATCC 64428</name>
    <dbReference type="NCBI Taxonomy" id="1128425"/>
    <lineage>
        <taxon>Eukaryota</taxon>
        <taxon>Fungi</taxon>
        <taxon>Dikarya</taxon>
        <taxon>Basidiomycota</taxon>
        <taxon>Agaricomycotina</taxon>
        <taxon>Agaricomycetes</taxon>
        <taxon>Agaricomycetidae</taxon>
        <taxon>Agaricales</taxon>
        <taxon>Fistulinaceae</taxon>
        <taxon>Fistulina</taxon>
    </lineage>
</organism>
<dbReference type="GO" id="GO:0000932">
    <property type="term" value="C:P-body"/>
    <property type="evidence" value="ECO:0007669"/>
    <property type="project" value="TreeGrafter"/>
</dbReference>
<dbReference type="GO" id="GO:0006397">
    <property type="term" value="P:mRNA processing"/>
    <property type="evidence" value="ECO:0007669"/>
    <property type="project" value="UniProtKB-KW"/>
</dbReference>
<dbReference type="SUPFAM" id="SSF56112">
    <property type="entry name" value="Protein kinase-like (PK-like)"/>
    <property type="match status" value="1"/>
</dbReference>
<evidence type="ECO:0000256" key="1">
    <source>
        <dbReference type="ARBA" id="ARBA00004496"/>
    </source>
</evidence>
<dbReference type="Gene3D" id="1.10.510.10">
    <property type="entry name" value="Transferase(Phosphotransferase) domain 1"/>
    <property type="match status" value="1"/>
</dbReference>
<keyword evidence="2" id="KW-0963">Cytoplasm</keyword>
<evidence type="ECO:0000256" key="4">
    <source>
        <dbReference type="ARBA" id="ARBA00022741"/>
    </source>
</evidence>
<dbReference type="GO" id="GO:0000289">
    <property type="term" value="P:nuclear-transcribed mRNA poly(A) tail shortening"/>
    <property type="evidence" value="ECO:0007669"/>
    <property type="project" value="InterPro"/>
</dbReference>
<dbReference type="Proteomes" id="UP000054144">
    <property type="component" value="Unassembled WGS sequence"/>
</dbReference>
<proteinExistence type="predicted"/>
<keyword evidence="4" id="KW-0547">Nucleotide-binding</keyword>
<accession>A0A0D7ADN1</accession>
<dbReference type="Pfam" id="PF18101">
    <property type="entry name" value="Pan3_CK"/>
    <property type="match status" value="1"/>
</dbReference>
<dbReference type="GO" id="GO:0004672">
    <property type="term" value="F:protein kinase activity"/>
    <property type="evidence" value="ECO:0007669"/>
    <property type="project" value="InterPro"/>
</dbReference>
<evidence type="ECO:0000259" key="7">
    <source>
        <dbReference type="SMART" id="SM00220"/>
    </source>
</evidence>
<dbReference type="Gene3D" id="1.10.287.3700">
    <property type="match status" value="1"/>
</dbReference>
<dbReference type="GO" id="GO:0008143">
    <property type="term" value="F:poly(A) binding"/>
    <property type="evidence" value="ECO:0007669"/>
    <property type="project" value="TreeGrafter"/>
</dbReference>
<gene>
    <name evidence="8" type="ORF">FISHEDRAFT_43013</name>
</gene>
<dbReference type="GO" id="GO:0005524">
    <property type="term" value="F:ATP binding"/>
    <property type="evidence" value="ECO:0007669"/>
    <property type="project" value="UniProtKB-KW"/>
</dbReference>
<dbReference type="InterPro" id="IPR000719">
    <property type="entry name" value="Prot_kinase_dom"/>
</dbReference>
<dbReference type="PANTHER" id="PTHR12272:SF11">
    <property type="entry name" value="PAN2-PAN3 DEADENYLATION COMPLEX SUBUNIT PAN3"/>
    <property type="match status" value="1"/>
</dbReference>
<dbReference type="InterPro" id="IPR041332">
    <property type="entry name" value="Pan3_CK"/>
</dbReference>
<evidence type="ECO:0000256" key="3">
    <source>
        <dbReference type="ARBA" id="ARBA00022664"/>
    </source>
</evidence>
<dbReference type="InterPro" id="IPR030844">
    <property type="entry name" value="PAN3"/>
</dbReference>
<dbReference type="PANTHER" id="PTHR12272">
    <property type="entry name" value="DEADENYLATION COMPLEX SUBUNIT PAN3"/>
    <property type="match status" value="1"/>
</dbReference>
<sequence>MLPEEVFGYHTLVPLDIPVQTNERRRFVSWYTSVYRGVNSADGIPYALRRIEGFRLMKQAAFSTMEFWSKFRHPGVVALREAFTTRSFDDSSLVVVYAYHADSRTLAEAHFKGKDGAQSAFPMRFSHMHANTGIPERVVWSYIVQLASAIKAIHDAGHAVRVLDLHRILVTGKNRVRINSCGIIDVLLHDTPQDTSVLQQEDLHMFGRIVFALCTGNPTAASAGHFQKSLDIIGRNYNSDIKNVALFLIGKTGPHRTIGQLLDIIGSRVVIELDDALTATDLLQHSLMGELENARLVRLLCKFNFINERPEFARDPRWSETGDRYILKLFRDYVFHQVDEHGKPVVNLSHVLTCLNKLDAGTDERVMLTSRDEQSCLVVSYKEIKSCLETSFGYGACMAHSSLII</sequence>
<dbReference type="SMART" id="SM00220">
    <property type="entry name" value="S_TKc"/>
    <property type="match status" value="1"/>
</dbReference>